<comment type="caution">
    <text evidence="1">The sequence shown here is derived from an EMBL/GenBank/DDBJ whole genome shotgun (WGS) entry which is preliminary data.</text>
</comment>
<sequence length="80" mass="9395">MAVHAALQFCSSITIIYFQAILDCRKYTENNICHFGNVVDLKINTKNASYRNEEHQHLLSKMTCCDDFEIQMNLRYFVID</sequence>
<evidence type="ECO:0000313" key="2">
    <source>
        <dbReference type="Proteomes" id="UP000055024"/>
    </source>
</evidence>
<accession>A0A0V1HXU2</accession>
<gene>
    <name evidence="1" type="ORF">T11_15863</name>
</gene>
<evidence type="ECO:0000313" key="1">
    <source>
        <dbReference type="EMBL" id="KRZ15539.1"/>
    </source>
</evidence>
<reference evidence="1 2" key="1">
    <citation type="submission" date="2015-01" db="EMBL/GenBank/DDBJ databases">
        <title>Evolution of Trichinella species and genotypes.</title>
        <authorList>
            <person name="Korhonen P.K."/>
            <person name="Edoardo P."/>
            <person name="Giuseppe L.R."/>
            <person name="Gasser R.B."/>
        </authorList>
    </citation>
    <scope>NUCLEOTIDE SEQUENCE [LARGE SCALE GENOMIC DNA]</scope>
    <source>
        <strain evidence="1">ISS1029</strain>
    </source>
</reference>
<proteinExistence type="predicted"/>
<dbReference type="AlphaFoldDB" id="A0A0V1HXU2"/>
<keyword evidence="2" id="KW-1185">Reference proteome</keyword>
<dbReference type="Proteomes" id="UP000055024">
    <property type="component" value="Unassembled WGS sequence"/>
</dbReference>
<organism evidence="1 2">
    <name type="scientific">Trichinella zimbabwensis</name>
    <dbReference type="NCBI Taxonomy" id="268475"/>
    <lineage>
        <taxon>Eukaryota</taxon>
        <taxon>Metazoa</taxon>
        <taxon>Ecdysozoa</taxon>
        <taxon>Nematoda</taxon>
        <taxon>Enoplea</taxon>
        <taxon>Dorylaimia</taxon>
        <taxon>Trichinellida</taxon>
        <taxon>Trichinellidae</taxon>
        <taxon>Trichinella</taxon>
    </lineage>
</organism>
<name>A0A0V1HXU2_9BILA</name>
<dbReference type="EMBL" id="JYDP01000017">
    <property type="protein sequence ID" value="KRZ15539.1"/>
    <property type="molecule type" value="Genomic_DNA"/>
</dbReference>
<protein>
    <submittedName>
        <fullName evidence="1">Uncharacterized protein</fullName>
    </submittedName>
</protein>